<dbReference type="InterPro" id="IPR057727">
    <property type="entry name" value="WCX_dom"/>
</dbReference>
<evidence type="ECO:0000313" key="2">
    <source>
        <dbReference type="EMBL" id="SCZ81339.1"/>
    </source>
</evidence>
<sequence length="331" mass="39072">MRKSGLIDIYILEILEKYADKNHKMTQDKLLKLLTEEYGLECTRNTLSRYLLALRDEGYIAGERGVYKINKFSDEELRLLIDGVLFGQHIPAEDAKVMIEKLKSMSELGLKNRVKNFIYLEGLNRTQNKKLQDTLDIIDSAIQNNKKLRIVQAGFDIDTNNIINSGRELLVNPYYLVAEKSRYYLICLVEDEKENSHHGKELENLRIDRWWSVEETNIKRKKIESIPGYEHGFQLDEYMREHIYMWAGHSERVTLRINNYNVRDFVDWFGTEYRLIKKAEDYIEVSIKVNKNAIKYWALQYGGVATVLKPESLRKDILNSIEDMLKRYQEL</sequence>
<dbReference type="PROSITE" id="PS52050">
    <property type="entry name" value="WYL"/>
    <property type="match status" value="1"/>
</dbReference>
<dbReference type="InterPro" id="IPR051534">
    <property type="entry name" value="CBASS_pafABC_assoc_protein"/>
</dbReference>
<protein>
    <submittedName>
        <fullName evidence="2">Predicted DNA-binding transcriptional regulator YafY, contains an HTH and WYL domains</fullName>
    </submittedName>
</protein>
<organism evidence="2 3">
    <name type="scientific">Pseudobutyrivibrio xylanivorans</name>
    <dbReference type="NCBI Taxonomy" id="185007"/>
    <lineage>
        <taxon>Bacteria</taxon>
        <taxon>Bacillati</taxon>
        <taxon>Bacillota</taxon>
        <taxon>Clostridia</taxon>
        <taxon>Lachnospirales</taxon>
        <taxon>Lachnospiraceae</taxon>
        <taxon>Pseudobutyrivibrio</taxon>
    </lineage>
</organism>
<accession>A0A1G5S6Z4</accession>
<dbReference type="GO" id="GO:0003677">
    <property type="term" value="F:DNA binding"/>
    <property type="evidence" value="ECO:0007669"/>
    <property type="project" value="UniProtKB-KW"/>
</dbReference>
<dbReference type="PANTHER" id="PTHR34580">
    <property type="match status" value="1"/>
</dbReference>
<dbReference type="PANTHER" id="PTHR34580:SF1">
    <property type="entry name" value="PROTEIN PAFC"/>
    <property type="match status" value="1"/>
</dbReference>
<evidence type="ECO:0000259" key="1">
    <source>
        <dbReference type="Pfam" id="PF25583"/>
    </source>
</evidence>
<reference evidence="2 3" key="1">
    <citation type="submission" date="2016-10" db="EMBL/GenBank/DDBJ databases">
        <authorList>
            <person name="de Groot N.N."/>
        </authorList>
    </citation>
    <scope>NUCLEOTIDE SEQUENCE [LARGE SCALE GENOMIC DNA]</scope>
    <source>
        <strain evidence="2 3">DSM 10317</strain>
    </source>
</reference>
<name>A0A1G5S6Z4_PSEXY</name>
<dbReference type="EMBL" id="FMWK01000020">
    <property type="protein sequence ID" value="SCZ81339.1"/>
    <property type="molecule type" value="Genomic_DNA"/>
</dbReference>
<dbReference type="AlphaFoldDB" id="A0A1G5S6Z4"/>
<keyword evidence="2" id="KW-0238">DNA-binding</keyword>
<evidence type="ECO:0000313" key="3">
    <source>
        <dbReference type="Proteomes" id="UP000199428"/>
    </source>
</evidence>
<dbReference type="Pfam" id="PF25583">
    <property type="entry name" value="WCX"/>
    <property type="match status" value="1"/>
</dbReference>
<feature type="domain" description="WCX" evidence="1">
    <location>
        <begin position="251"/>
        <end position="325"/>
    </location>
</feature>
<proteinExistence type="predicted"/>
<gene>
    <name evidence="2" type="ORF">SAMN02910350_02767</name>
</gene>
<dbReference type="Proteomes" id="UP000199428">
    <property type="component" value="Unassembled WGS sequence"/>
</dbReference>
<dbReference type="RefSeq" id="WP_090164192.1">
    <property type="nucleotide sequence ID" value="NZ_FMWK01000020.1"/>
</dbReference>